<protein>
    <submittedName>
        <fullName evidence="8">Aryl-alcohol dehydrogenase</fullName>
    </submittedName>
</protein>
<dbReference type="GO" id="GO:0030554">
    <property type="term" value="F:adenyl nucleotide binding"/>
    <property type="evidence" value="ECO:0007669"/>
    <property type="project" value="UniProtKB-ARBA"/>
</dbReference>
<dbReference type="OrthoDB" id="75495at2157"/>
<dbReference type="Gene3D" id="3.90.180.10">
    <property type="entry name" value="Medium-chain alcohol dehydrogenases, catalytic domain"/>
    <property type="match status" value="1"/>
</dbReference>
<evidence type="ECO:0000313" key="8">
    <source>
        <dbReference type="EMBL" id="SDX65764.1"/>
    </source>
</evidence>
<dbReference type="InterPro" id="IPR011032">
    <property type="entry name" value="GroES-like_sf"/>
</dbReference>
<dbReference type="GO" id="GO:0046294">
    <property type="term" value="P:formaldehyde catabolic process"/>
    <property type="evidence" value="ECO:0007669"/>
    <property type="project" value="TreeGrafter"/>
</dbReference>
<dbReference type="EMBL" id="FNPC01000001">
    <property type="protein sequence ID" value="SDX65764.1"/>
    <property type="molecule type" value="Genomic_DNA"/>
</dbReference>
<evidence type="ECO:0000256" key="4">
    <source>
        <dbReference type="ARBA" id="ARBA00023002"/>
    </source>
</evidence>
<evidence type="ECO:0000259" key="7">
    <source>
        <dbReference type="SMART" id="SM00829"/>
    </source>
</evidence>
<proteinExistence type="inferred from homology"/>
<dbReference type="SMART" id="SM00829">
    <property type="entry name" value="PKS_ER"/>
    <property type="match status" value="1"/>
</dbReference>
<dbReference type="Pfam" id="PF08240">
    <property type="entry name" value="ADH_N"/>
    <property type="match status" value="1"/>
</dbReference>
<keyword evidence="5" id="KW-0520">NAD</keyword>
<keyword evidence="3 6" id="KW-0862">Zinc</keyword>
<organism evidence="8 9">
    <name type="scientific">Halopenitus persicus</name>
    <dbReference type="NCBI Taxonomy" id="1048396"/>
    <lineage>
        <taxon>Archaea</taxon>
        <taxon>Methanobacteriati</taxon>
        <taxon>Methanobacteriota</taxon>
        <taxon>Stenosarchaea group</taxon>
        <taxon>Halobacteria</taxon>
        <taxon>Halobacteriales</taxon>
        <taxon>Haloferacaceae</taxon>
        <taxon>Halopenitus</taxon>
    </lineage>
</organism>
<dbReference type="InterPro" id="IPR002328">
    <property type="entry name" value="ADH_Zn_CS"/>
</dbReference>
<dbReference type="InterPro" id="IPR036291">
    <property type="entry name" value="NAD(P)-bd_dom_sf"/>
</dbReference>
<dbReference type="RefSeq" id="WP_021074734.1">
    <property type="nucleotide sequence ID" value="NZ_FNPC01000001.1"/>
</dbReference>
<dbReference type="InterPro" id="IPR013149">
    <property type="entry name" value="ADH-like_C"/>
</dbReference>
<evidence type="ECO:0000256" key="6">
    <source>
        <dbReference type="RuleBase" id="RU361277"/>
    </source>
</evidence>
<dbReference type="CDD" id="cd08278">
    <property type="entry name" value="benzyl_alcohol_DH"/>
    <property type="match status" value="1"/>
</dbReference>
<dbReference type="PANTHER" id="PTHR43880">
    <property type="entry name" value="ALCOHOL DEHYDROGENASE"/>
    <property type="match status" value="1"/>
</dbReference>
<dbReference type="PROSITE" id="PS00059">
    <property type="entry name" value="ADH_ZINC"/>
    <property type="match status" value="1"/>
</dbReference>
<dbReference type="InterPro" id="IPR013154">
    <property type="entry name" value="ADH-like_N"/>
</dbReference>
<reference evidence="9" key="1">
    <citation type="submission" date="2016-10" db="EMBL/GenBank/DDBJ databases">
        <authorList>
            <person name="Varghese N."/>
            <person name="Submissions S."/>
        </authorList>
    </citation>
    <scope>NUCLEOTIDE SEQUENCE [LARGE SCALE GENOMIC DNA]</scope>
    <source>
        <strain evidence="9">DC30,IBRC 10041,KCTC 4046</strain>
    </source>
</reference>
<dbReference type="Pfam" id="PF00107">
    <property type="entry name" value="ADH_zinc_N"/>
    <property type="match status" value="1"/>
</dbReference>
<dbReference type="InterPro" id="IPR020843">
    <property type="entry name" value="ER"/>
</dbReference>
<evidence type="ECO:0000256" key="3">
    <source>
        <dbReference type="ARBA" id="ARBA00022833"/>
    </source>
</evidence>
<dbReference type="AlphaFoldDB" id="A0A1H3DJE2"/>
<evidence type="ECO:0000256" key="2">
    <source>
        <dbReference type="ARBA" id="ARBA00022723"/>
    </source>
</evidence>
<comment type="similarity">
    <text evidence="6">Belongs to the zinc-containing alcohol dehydrogenase family.</text>
</comment>
<dbReference type="SUPFAM" id="SSF51735">
    <property type="entry name" value="NAD(P)-binding Rossmann-fold domains"/>
    <property type="match status" value="1"/>
</dbReference>
<dbReference type="Proteomes" id="UP000199079">
    <property type="component" value="Unassembled WGS sequence"/>
</dbReference>
<dbReference type="SUPFAM" id="SSF50129">
    <property type="entry name" value="GroES-like"/>
    <property type="match status" value="1"/>
</dbReference>
<name>A0A1H3DJE2_9EURY</name>
<evidence type="ECO:0000256" key="1">
    <source>
        <dbReference type="ARBA" id="ARBA00001947"/>
    </source>
</evidence>
<evidence type="ECO:0000313" key="9">
    <source>
        <dbReference type="Proteomes" id="UP000199079"/>
    </source>
</evidence>
<keyword evidence="2 6" id="KW-0479">Metal-binding</keyword>
<dbReference type="GeneID" id="43838158"/>
<evidence type="ECO:0000256" key="5">
    <source>
        <dbReference type="ARBA" id="ARBA00023027"/>
    </source>
</evidence>
<dbReference type="PANTHER" id="PTHR43880:SF12">
    <property type="entry name" value="ALCOHOL DEHYDROGENASE CLASS-3"/>
    <property type="match status" value="1"/>
</dbReference>
<dbReference type="FunFam" id="3.40.50.720:FF:000003">
    <property type="entry name" value="S-(hydroxymethyl)glutathione dehydrogenase"/>
    <property type="match status" value="1"/>
</dbReference>
<dbReference type="GO" id="GO:0005829">
    <property type="term" value="C:cytosol"/>
    <property type="evidence" value="ECO:0007669"/>
    <property type="project" value="TreeGrafter"/>
</dbReference>
<feature type="domain" description="Enoyl reductase (ER)" evidence="7">
    <location>
        <begin position="13"/>
        <end position="365"/>
    </location>
</feature>
<keyword evidence="4" id="KW-0560">Oxidoreductase</keyword>
<dbReference type="Gene3D" id="3.40.50.720">
    <property type="entry name" value="NAD(P)-binding Rossmann-like Domain"/>
    <property type="match status" value="1"/>
</dbReference>
<keyword evidence="9" id="KW-1185">Reference proteome</keyword>
<dbReference type="GO" id="GO:0051903">
    <property type="term" value="F:S-(hydroxymethyl)glutathione dehydrogenase [NAD(P)+] activity"/>
    <property type="evidence" value="ECO:0007669"/>
    <property type="project" value="TreeGrafter"/>
</dbReference>
<comment type="cofactor">
    <cofactor evidence="1 6">
        <name>Zn(2+)</name>
        <dbReference type="ChEBI" id="CHEBI:29105"/>
    </cofactor>
</comment>
<accession>A0A1H3DJE2</accession>
<dbReference type="GO" id="GO:0043168">
    <property type="term" value="F:anion binding"/>
    <property type="evidence" value="ECO:0007669"/>
    <property type="project" value="UniProtKB-ARBA"/>
</dbReference>
<sequence length="370" mass="38853">MDVDAALVTEPEGEFEIDTVQLEEPQAGEVLVRIVGAGVCHTDMIVRDQLYPTPLPAVLGHEGSGVVEAVGPGVTGVEPGDNVVLSYDYDGDCRSCRDGHPAFCEDFFEHNFSGARPEDGTSPISRDGERVSGRFFGQSSFATHAIATERNVVPVDDDVPLELLGPLGCGIQTGAGGVINSLDPQAGSSIAIFGAGSVGLSAVMAAGIKGCTDIISVDLKPNRLETADELGATETVNPGEVDDVVETVREITGGGVNYALETTGVPEVAEQVVETLTQRGTAGIIGAPALGTEASYDVNNLILNGRTITGIVEGDGDPQQFIPDLIELYRQGKFPFDELVTYYDFADIQQAVEDSESGETIKPVLRVSEP</sequence>
<dbReference type="GO" id="GO:0008270">
    <property type="term" value="F:zinc ion binding"/>
    <property type="evidence" value="ECO:0007669"/>
    <property type="project" value="InterPro"/>
</dbReference>
<gene>
    <name evidence="8" type="ORF">SAMN05216564_10110</name>
</gene>